<dbReference type="EMBL" id="CAJVPT010000073">
    <property type="protein sequence ID" value="CAG8438535.1"/>
    <property type="molecule type" value="Genomic_DNA"/>
</dbReference>
<feature type="non-terminal residue" evidence="1">
    <location>
        <position position="1"/>
    </location>
</feature>
<name>A0ACA9JVJ7_9GLOM</name>
<evidence type="ECO:0000313" key="2">
    <source>
        <dbReference type="Proteomes" id="UP000789525"/>
    </source>
</evidence>
<sequence>VLLCDPQTTPYPIRSLILNLPRPIIEFTAQSLKVKKERKCKDQIAVTSNQALVVLIKNGLVTSPFLEDNVNLIHTIHLTPHKF</sequence>
<comment type="caution">
    <text evidence="1">The sequence shown here is derived from an EMBL/GenBank/DDBJ whole genome shotgun (WGS) entry which is preliminary data.</text>
</comment>
<dbReference type="Proteomes" id="UP000789525">
    <property type="component" value="Unassembled WGS sequence"/>
</dbReference>
<evidence type="ECO:0000313" key="1">
    <source>
        <dbReference type="EMBL" id="CAG8438535.1"/>
    </source>
</evidence>
<gene>
    <name evidence="1" type="ORF">ACOLOM_LOCUS83</name>
</gene>
<reference evidence="1" key="1">
    <citation type="submission" date="2021-06" db="EMBL/GenBank/DDBJ databases">
        <authorList>
            <person name="Kallberg Y."/>
            <person name="Tangrot J."/>
            <person name="Rosling A."/>
        </authorList>
    </citation>
    <scope>NUCLEOTIDE SEQUENCE</scope>
    <source>
        <strain evidence="1">CL356</strain>
    </source>
</reference>
<protein>
    <submittedName>
        <fullName evidence="1">14344_t:CDS:1</fullName>
    </submittedName>
</protein>
<proteinExistence type="predicted"/>
<organism evidence="1 2">
    <name type="scientific">Acaulospora colombiana</name>
    <dbReference type="NCBI Taxonomy" id="27376"/>
    <lineage>
        <taxon>Eukaryota</taxon>
        <taxon>Fungi</taxon>
        <taxon>Fungi incertae sedis</taxon>
        <taxon>Mucoromycota</taxon>
        <taxon>Glomeromycotina</taxon>
        <taxon>Glomeromycetes</taxon>
        <taxon>Diversisporales</taxon>
        <taxon>Acaulosporaceae</taxon>
        <taxon>Acaulospora</taxon>
    </lineage>
</organism>
<keyword evidence="2" id="KW-1185">Reference proteome</keyword>
<accession>A0ACA9JVJ7</accession>